<dbReference type="AlphaFoldDB" id="A0A1F7GAQ2"/>
<dbReference type="EMBL" id="MFZF01000022">
    <property type="protein sequence ID" value="OGK15980.1"/>
    <property type="molecule type" value="Genomic_DNA"/>
</dbReference>
<comment type="caution">
    <text evidence="1">The sequence shown here is derived from an EMBL/GenBank/DDBJ whole genome shotgun (WGS) entry which is preliminary data.</text>
</comment>
<sequence length="173" mass="18965">MQYSGKTFLFITALIGLALFLGGFRLGKKVEMIDKSYVSPTPIAPTRTPTVIPTDAIITFKSFAHAGCGVEFLYPSDLKHDKNSSTSATFTSGVSGIMFDCDKNIASKTAGLLLSPTIVQINNKKISFYPNSAKTDNWTVRNPLTGRIISFTTLKNLTDLVMKTLEFTRKTPQ</sequence>
<reference evidence="1 2" key="1">
    <citation type="journal article" date="2016" name="Nat. Commun.">
        <title>Thousands of microbial genomes shed light on interconnected biogeochemical processes in an aquifer system.</title>
        <authorList>
            <person name="Anantharaman K."/>
            <person name="Brown C.T."/>
            <person name="Hug L.A."/>
            <person name="Sharon I."/>
            <person name="Castelle C.J."/>
            <person name="Probst A.J."/>
            <person name="Thomas B.C."/>
            <person name="Singh A."/>
            <person name="Wilkins M.J."/>
            <person name="Karaoz U."/>
            <person name="Brodie E.L."/>
            <person name="Williams K.H."/>
            <person name="Hubbard S.S."/>
            <person name="Banfield J.F."/>
        </authorList>
    </citation>
    <scope>NUCLEOTIDE SEQUENCE [LARGE SCALE GENOMIC DNA]</scope>
</reference>
<organism evidence="1 2">
    <name type="scientific">Candidatus Roizmanbacteria bacterium RIFCSPHIGHO2_01_FULL_39_12b</name>
    <dbReference type="NCBI Taxonomy" id="1802030"/>
    <lineage>
        <taxon>Bacteria</taxon>
        <taxon>Candidatus Roizmaniibacteriota</taxon>
    </lineage>
</organism>
<evidence type="ECO:0000313" key="2">
    <source>
        <dbReference type="Proteomes" id="UP000178372"/>
    </source>
</evidence>
<dbReference type="Proteomes" id="UP000178372">
    <property type="component" value="Unassembled WGS sequence"/>
</dbReference>
<evidence type="ECO:0000313" key="1">
    <source>
        <dbReference type="EMBL" id="OGK15980.1"/>
    </source>
</evidence>
<protein>
    <submittedName>
        <fullName evidence="1">Uncharacterized protein</fullName>
    </submittedName>
</protein>
<gene>
    <name evidence="1" type="ORF">A2690_00810</name>
</gene>
<proteinExistence type="predicted"/>
<accession>A0A1F7GAQ2</accession>
<name>A0A1F7GAQ2_9BACT</name>